<protein>
    <submittedName>
        <fullName evidence="1">Uncharacterized protein</fullName>
    </submittedName>
</protein>
<dbReference type="Proteomes" id="UP001180020">
    <property type="component" value="Unassembled WGS sequence"/>
</dbReference>
<evidence type="ECO:0000313" key="2">
    <source>
        <dbReference type="Proteomes" id="UP001180020"/>
    </source>
</evidence>
<proteinExistence type="predicted"/>
<dbReference type="EMBL" id="JAUJYO010000008">
    <property type="protein sequence ID" value="KAK1310223.1"/>
    <property type="molecule type" value="Genomic_DNA"/>
</dbReference>
<gene>
    <name evidence="1" type="ORF">QJS10_CPA08g00735</name>
</gene>
<name>A0AAV9ED01_ACOCL</name>
<organism evidence="1 2">
    <name type="scientific">Acorus calamus</name>
    <name type="common">Sweet flag</name>
    <dbReference type="NCBI Taxonomy" id="4465"/>
    <lineage>
        <taxon>Eukaryota</taxon>
        <taxon>Viridiplantae</taxon>
        <taxon>Streptophyta</taxon>
        <taxon>Embryophyta</taxon>
        <taxon>Tracheophyta</taxon>
        <taxon>Spermatophyta</taxon>
        <taxon>Magnoliopsida</taxon>
        <taxon>Liliopsida</taxon>
        <taxon>Acoraceae</taxon>
        <taxon>Acorus</taxon>
    </lineage>
</organism>
<reference evidence="1" key="1">
    <citation type="journal article" date="2023" name="Nat. Commun.">
        <title>Diploid and tetraploid genomes of Acorus and the evolution of monocots.</title>
        <authorList>
            <person name="Ma L."/>
            <person name="Liu K.W."/>
            <person name="Li Z."/>
            <person name="Hsiao Y.Y."/>
            <person name="Qi Y."/>
            <person name="Fu T."/>
            <person name="Tang G.D."/>
            <person name="Zhang D."/>
            <person name="Sun W.H."/>
            <person name="Liu D.K."/>
            <person name="Li Y."/>
            <person name="Chen G.Z."/>
            <person name="Liu X.D."/>
            <person name="Liao X.Y."/>
            <person name="Jiang Y.T."/>
            <person name="Yu X."/>
            <person name="Hao Y."/>
            <person name="Huang J."/>
            <person name="Zhao X.W."/>
            <person name="Ke S."/>
            <person name="Chen Y.Y."/>
            <person name="Wu W.L."/>
            <person name="Hsu J.L."/>
            <person name="Lin Y.F."/>
            <person name="Huang M.D."/>
            <person name="Li C.Y."/>
            <person name="Huang L."/>
            <person name="Wang Z.W."/>
            <person name="Zhao X."/>
            <person name="Zhong W.Y."/>
            <person name="Peng D.H."/>
            <person name="Ahmad S."/>
            <person name="Lan S."/>
            <person name="Zhang J.S."/>
            <person name="Tsai W.C."/>
            <person name="Van de Peer Y."/>
            <person name="Liu Z.J."/>
        </authorList>
    </citation>
    <scope>NUCLEOTIDE SEQUENCE</scope>
    <source>
        <strain evidence="1">CP</strain>
    </source>
</reference>
<accession>A0AAV9ED01</accession>
<reference evidence="1" key="2">
    <citation type="submission" date="2023-06" db="EMBL/GenBank/DDBJ databases">
        <authorList>
            <person name="Ma L."/>
            <person name="Liu K.-W."/>
            <person name="Li Z."/>
            <person name="Hsiao Y.-Y."/>
            <person name="Qi Y."/>
            <person name="Fu T."/>
            <person name="Tang G."/>
            <person name="Zhang D."/>
            <person name="Sun W.-H."/>
            <person name="Liu D.-K."/>
            <person name="Li Y."/>
            <person name="Chen G.-Z."/>
            <person name="Liu X.-D."/>
            <person name="Liao X.-Y."/>
            <person name="Jiang Y.-T."/>
            <person name="Yu X."/>
            <person name="Hao Y."/>
            <person name="Huang J."/>
            <person name="Zhao X.-W."/>
            <person name="Ke S."/>
            <person name="Chen Y.-Y."/>
            <person name="Wu W.-L."/>
            <person name="Hsu J.-L."/>
            <person name="Lin Y.-F."/>
            <person name="Huang M.-D."/>
            <person name="Li C.-Y."/>
            <person name="Huang L."/>
            <person name="Wang Z.-W."/>
            <person name="Zhao X."/>
            <person name="Zhong W.-Y."/>
            <person name="Peng D.-H."/>
            <person name="Ahmad S."/>
            <person name="Lan S."/>
            <person name="Zhang J.-S."/>
            <person name="Tsai W.-C."/>
            <person name="Van De Peer Y."/>
            <person name="Liu Z.-J."/>
        </authorList>
    </citation>
    <scope>NUCLEOTIDE SEQUENCE</scope>
    <source>
        <strain evidence="1">CP</strain>
        <tissue evidence="1">Leaves</tissue>
    </source>
</reference>
<comment type="caution">
    <text evidence="1">The sequence shown here is derived from an EMBL/GenBank/DDBJ whole genome shotgun (WGS) entry which is preliminary data.</text>
</comment>
<dbReference type="AlphaFoldDB" id="A0AAV9ED01"/>
<keyword evidence="2" id="KW-1185">Reference proteome</keyword>
<evidence type="ECO:0000313" key="1">
    <source>
        <dbReference type="EMBL" id="KAK1310223.1"/>
    </source>
</evidence>
<sequence>MACFWNWEYAWVGPLIEYWGCKNRLGAANGGCGSDHGSIASDGRVRFTSTVGCDAPVIERTTSRPHPPFAAHGNYWWE</sequence>